<feature type="transmembrane region" description="Helical" evidence="2">
    <location>
        <begin position="82"/>
        <end position="99"/>
    </location>
</feature>
<keyword evidence="2" id="KW-1133">Transmembrane helix</keyword>
<dbReference type="Proteomes" id="UP001209878">
    <property type="component" value="Unassembled WGS sequence"/>
</dbReference>
<feature type="region of interest" description="Disordered" evidence="1">
    <location>
        <begin position="1"/>
        <end position="61"/>
    </location>
</feature>
<evidence type="ECO:0000256" key="1">
    <source>
        <dbReference type="SAM" id="MobiDB-lite"/>
    </source>
</evidence>
<keyword evidence="2" id="KW-0812">Transmembrane</keyword>
<reference evidence="3" key="1">
    <citation type="journal article" date="2023" name="Mol. Biol. Evol.">
        <title>Third-Generation Sequencing Reveals the Adaptive Role of the Epigenome in Three Deep-Sea Polychaetes.</title>
        <authorList>
            <person name="Perez M."/>
            <person name="Aroh O."/>
            <person name="Sun Y."/>
            <person name="Lan Y."/>
            <person name="Juniper S.K."/>
            <person name="Young C.R."/>
            <person name="Angers B."/>
            <person name="Qian P.Y."/>
        </authorList>
    </citation>
    <scope>NUCLEOTIDE SEQUENCE</scope>
    <source>
        <strain evidence="3">R07B-5</strain>
    </source>
</reference>
<feature type="compositionally biased region" description="Polar residues" evidence="1">
    <location>
        <begin position="23"/>
        <end position="59"/>
    </location>
</feature>
<name>A0AAD9KKI4_RIDPI</name>
<sequence length="115" mass="12057">MNTAGRVSKPPRPVPPRKSVRRTSGTLSGEGNTSASEGTIATTFSGPPTESQGTLGTDTSSHHEDEFIGLIKQIAVTRFGRAIMLVIYSLFGGVLFITIEGSSDTMVVTAEGELS</sequence>
<dbReference type="EMBL" id="JAODUO010000924">
    <property type="protein sequence ID" value="KAK2172847.1"/>
    <property type="molecule type" value="Genomic_DNA"/>
</dbReference>
<organism evidence="3 4">
    <name type="scientific">Ridgeia piscesae</name>
    <name type="common">Tubeworm</name>
    <dbReference type="NCBI Taxonomy" id="27915"/>
    <lineage>
        <taxon>Eukaryota</taxon>
        <taxon>Metazoa</taxon>
        <taxon>Spiralia</taxon>
        <taxon>Lophotrochozoa</taxon>
        <taxon>Annelida</taxon>
        <taxon>Polychaeta</taxon>
        <taxon>Sedentaria</taxon>
        <taxon>Canalipalpata</taxon>
        <taxon>Sabellida</taxon>
        <taxon>Siboglinidae</taxon>
        <taxon>Ridgeia</taxon>
    </lineage>
</organism>
<accession>A0AAD9KKI4</accession>
<proteinExistence type="predicted"/>
<keyword evidence="4" id="KW-1185">Reference proteome</keyword>
<dbReference type="AlphaFoldDB" id="A0AAD9KKI4"/>
<evidence type="ECO:0000313" key="4">
    <source>
        <dbReference type="Proteomes" id="UP001209878"/>
    </source>
</evidence>
<evidence type="ECO:0000256" key="2">
    <source>
        <dbReference type="SAM" id="Phobius"/>
    </source>
</evidence>
<evidence type="ECO:0000313" key="3">
    <source>
        <dbReference type="EMBL" id="KAK2172847.1"/>
    </source>
</evidence>
<comment type="caution">
    <text evidence="3">The sequence shown here is derived from an EMBL/GenBank/DDBJ whole genome shotgun (WGS) entry which is preliminary data.</text>
</comment>
<gene>
    <name evidence="3" type="ORF">NP493_924g00010</name>
</gene>
<protein>
    <submittedName>
        <fullName evidence="3">Uncharacterized protein</fullName>
    </submittedName>
</protein>
<keyword evidence="2" id="KW-0472">Membrane</keyword>